<reference evidence="2 3" key="1">
    <citation type="submission" date="2024-01" db="EMBL/GenBank/DDBJ databases">
        <title>The genome of the rayed Mediterranean limpet Patella caerulea (Linnaeus, 1758).</title>
        <authorList>
            <person name="Anh-Thu Weber A."/>
            <person name="Halstead-Nussloch G."/>
        </authorList>
    </citation>
    <scope>NUCLEOTIDE SEQUENCE [LARGE SCALE GENOMIC DNA]</scope>
    <source>
        <strain evidence="2">AATW-2023a</strain>
        <tissue evidence="2">Whole specimen</tissue>
    </source>
</reference>
<sequence length="157" mass="17933">MRRKLQKQSSIKKGKTITLPKIVTPDEEKNVTSEEKINVPNRDKMAREKSVETSSDTKITSVLTNIQWSDDRTSKDIINQLFDAWLPQLSSSYRPHARYVPTPAKVQPTPNSKQSSRQSSISKFQLAVYAGRFKTAERVVETCNHFQRGRGNNINNK</sequence>
<gene>
    <name evidence="2" type="ORF">SNE40_012445</name>
</gene>
<comment type="caution">
    <text evidence="2">The sequence shown here is derived from an EMBL/GenBank/DDBJ whole genome shotgun (WGS) entry which is preliminary data.</text>
</comment>
<feature type="region of interest" description="Disordered" evidence="1">
    <location>
        <begin position="100"/>
        <end position="120"/>
    </location>
</feature>
<proteinExistence type="predicted"/>
<evidence type="ECO:0000313" key="2">
    <source>
        <dbReference type="EMBL" id="KAK6180258.1"/>
    </source>
</evidence>
<organism evidence="2 3">
    <name type="scientific">Patella caerulea</name>
    <name type="common">Rayed Mediterranean limpet</name>
    <dbReference type="NCBI Taxonomy" id="87958"/>
    <lineage>
        <taxon>Eukaryota</taxon>
        <taxon>Metazoa</taxon>
        <taxon>Spiralia</taxon>
        <taxon>Lophotrochozoa</taxon>
        <taxon>Mollusca</taxon>
        <taxon>Gastropoda</taxon>
        <taxon>Patellogastropoda</taxon>
        <taxon>Patelloidea</taxon>
        <taxon>Patellidae</taxon>
        <taxon>Patella</taxon>
    </lineage>
</organism>
<dbReference type="AlphaFoldDB" id="A0AAN8JRM0"/>
<name>A0AAN8JRM0_PATCE</name>
<evidence type="ECO:0000313" key="3">
    <source>
        <dbReference type="Proteomes" id="UP001347796"/>
    </source>
</evidence>
<accession>A0AAN8JRM0</accession>
<dbReference type="Proteomes" id="UP001347796">
    <property type="component" value="Unassembled WGS sequence"/>
</dbReference>
<protein>
    <submittedName>
        <fullName evidence="2">Uncharacterized protein</fullName>
    </submittedName>
</protein>
<evidence type="ECO:0000256" key="1">
    <source>
        <dbReference type="SAM" id="MobiDB-lite"/>
    </source>
</evidence>
<dbReference type="EMBL" id="JAZGQO010000008">
    <property type="protein sequence ID" value="KAK6180258.1"/>
    <property type="molecule type" value="Genomic_DNA"/>
</dbReference>
<keyword evidence="3" id="KW-1185">Reference proteome</keyword>